<evidence type="ECO:0000256" key="1">
    <source>
        <dbReference type="SAM" id="MobiDB-lite"/>
    </source>
</evidence>
<reference evidence="2" key="2">
    <citation type="journal article" date="2015" name="Data Brief">
        <title>Shoot transcriptome of the giant reed, Arundo donax.</title>
        <authorList>
            <person name="Barrero R.A."/>
            <person name="Guerrero F.D."/>
            <person name="Moolhuijzen P."/>
            <person name="Goolsby J.A."/>
            <person name="Tidwell J."/>
            <person name="Bellgard S.E."/>
            <person name="Bellgard M.I."/>
        </authorList>
    </citation>
    <scope>NUCLEOTIDE SEQUENCE</scope>
    <source>
        <tissue evidence="2">Shoot tissue taken approximately 20 cm above the soil surface</tissue>
    </source>
</reference>
<feature type="region of interest" description="Disordered" evidence="1">
    <location>
        <begin position="41"/>
        <end position="72"/>
    </location>
</feature>
<name>A0A0A9DUF9_ARUDO</name>
<dbReference type="EMBL" id="GBRH01208595">
    <property type="protein sequence ID" value="JAD89300.1"/>
    <property type="molecule type" value="Transcribed_RNA"/>
</dbReference>
<organism evidence="2">
    <name type="scientific">Arundo donax</name>
    <name type="common">Giant reed</name>
    <name type="synonym">Donax arundinaceus</name>
    <dbReference type="NCBI Taxonomy" id="35708"/>
    <lineage>
        <taxon>Eukaryota</taxon>
        <taxon>Viridiplantae</taxon>
        <taxon>Streptophyta</taxon>
        <taxon>Embryophyta</taxon>
        <taxon>Tracheophyta</taxon>
        <taxon>Spermatophyta</taxon>
        <taxon>Magnoliopsida</taxon>
        <taxon>Liliopsida</taxon>
        <taxon>Poales</taxon>
        <taxon>Poaceae</taxon>
        <taxon>PACMAD clade</taxon>
        <taxon>Arundinoideae</taxon>
        <taxon>Arundineae</taxon>
        <taxon>Arundo</taxon>
    </lineage>
</organism>
<accession>A0A0A9DUF9</accession>
<reference evidence="2" key="1">
    <citation type="submission" date="2014-09" db="EMBL/GenBank/DDBJ databases">
        <authorList>
            <person name="Magalhaes I.L.F."/>
            <person name="Oliveira U."/>
            <person name="Santos F.R."/>
            <person name="Vidigal T.H.D.A."/>
            <person name="Brescovit A.D."/>
            <person name="Santos A.J."/>
        </authorList>
    </citation>
    <scope>NUCLEOTIDE SEQUENCE</scope>
    <source>
        <tissue evidence="2">Shoot tissue taken approximately 20 cm above the soil surface</tissue>
    </source>
</reference>
<protein>
    <submittedName>
        <fullName evidence="2">Uncharacterized protein</fullName>
    </submittedName>
</protein>
<proteinExistence type="predicted"/>
<evidence type="ECO:0000313" key="2">
    <source>
        <dbReference type="EMBL" id="JAD89300.1"/>
    </source>
</evidence>
<sequence length="72" mass="7654">MISNDISTKLPGARLHNSAVFPTKFLFCCISVGKLLKLKNRQARRDGSQMSPTPAGSPGLDPARGANRSASL</sequence>
<dbReference type="AlphaFoldDB" id="A0A0A9DUF9"/>